<dbReference type="PROSITE" id="PS51257">
    <property type="entry name" value="PROKAR_LIPOPROTEIN"/>
    <property type="match status" value="1"/>
</dbReference>
<keyword evidence="1" id="KW-0812">Transmembrane</keyword>
<comment type="caution">
    <text evidence="2">The sequence shown here is derived from an EMBL/GenBank/DDBJ whole genome shotgun (WGS) entry which is preliminary data.</text>
</comment>
<evidence type="ECO:0000313" key="4">
    <source>
        <dbReference type="Proteomes" id="UP000029389"/>
    </source>
</evidence>
<dbReference type="EMBL" id="QVOD01000099">
    <property type="protein sequence ID" value="RFT61736.1"/>
    <property type="molecule type" value="Genomic_DNA"/>
</dbReference>
<dbReference type="EMBL" id="JMQC01000008">
    <property type="protein sequence ID" value="KFN01328.1"/>
    <property type="molecule type" value="Genomic_DNA"/>
</dbReference>
<keyword evidence="5" id="KW-1185">Reference proteome</keyword>
<dbReference type="PATRIC" id="fig|1405.8.peg.459"/>
<feature type="transmembrane region" description="Helical" evidence="1">
    <location>
        <begin position="148"/>
        <end position="171"/>
    </location>
</feature>
<dbReference type="AlphaFoldDB" id="A0A090YTM6"/>
<evidence type="ECO:0000256" key="1">
    <source>
        <dbReference type="SAM" id="Phobius"/>
    </source>
</evidence>
<accession>A0A090YTM6</accession>
<dbReference type="InterPro" id="IPR002798">
    <property type="entry name" value="SpoIIM-like"/>
</dbReference>
<feature type="transmembrane region" description="Helical" evidence="1">
    <location>
        <begin position="81"/>
        <end position="99"/>
    </location>
</feature>
<dbReference type="Pfam" id="PF01944">
    <property type="entry name" value="SpoIIM"/>
    <property type="match status" value="1"/>
</dbReference>
<keyword evidence="1" id="KW-0472">Membrane</keyword>
<organism evidence="2 4">
    <name type="scientific">Bacillus clarus</name>
    <dbReference type="NCBI Taxonomy" id="2338372"/>
    <lineage>
        <taxon>Bacteria</taxon>
        <taxon>Bacillati</taxon>
        <taxon>Bacillota</taxon>
        <taxon>Bacilli</taxon>
        <taxon>Bacillales</taxon>
        <taxon>Bacillaceae</taxon>
        <taxon>Bacillus</taxon>
        <taxon>Bacillus cereus group</taxon>
    </lineage>
</organism>
<dbReference type="Proteomes" id="UP000029389">
    <property type="component" value="Unassembled WGS sequence"/>
</dbReference>
<proteinExistence type="predicted"/>
<protein>
    <submittedName>
        <fullName evidence="3">Stage II sporulation protein M</fullName>
    </submittedName>
</protein>
<feature type="transmembrane region" description="Helical" evidence="1">
    <location>
        <begin position="57"/>
        <end position="74"/>
    </location>
</feature>
<reference evidence="2 4" key="1">
    <citation type="submission" date="2014-04" db="EMBL/GenBank/DDBJ databases">
        <authorList>
            <person name="Bishop-Lilly K.A."/>
            <person name="Broomall S.M."/>
            <person name="Chain P.S."/>
            <person name="Chertkov O."/>
            <person name="Coyne S.R."/>
            <person name="Daligault H.E."/>
            <person name="Davenport K.W."/>
            <person name="Erkkila T."/>
            <person name="Frey K.G."/>
            <person name="Gibbons H.S."/>
            <person name="Gu W."/>
            <person name="Jaissle J."/>
            <person name="Johnson S.L."/>
            <person name="Koroleva G.I."/>
            <person name="Ladner J.T."/>
            <person name="Lo C.-C."/>
            <person name="Minogue T.D."/>
            <person name="Munk C."/>
            <person name="Palacios G.F."/>
            <person name="Redden C.L."/>
            <person name="Rosenzweig C.N."/>
            <person name="Scholz M.B."/>
            <person name="Teshima H."/>
            <person name="Xu Y."/>
        </authorList>
    </citation>
    <scope>NUCLEOTIDE SEQUENCE [LARGE SCALE GENOMIC DNA]</scope>
    <source>
        <strain evidence="2 4">BHP</strain>
    </source>
</reference>
<evidence type="ECO:0000313" key="2">
    <source>
        <dbReference type="EMBL" id="KFN01328.1"/>
    </source>
</evidence>
<feature type="transmembrane region" description="Helical" evidence="1">
    <location>
        <begin position="111"/>
        <end position="136"/>
    </location>
</feature>
<dbReference type="PANTHER" id="PTHR35337">
    <property type="entry name" value="SLR1478 PROTEIN"/>
    <property type="match status" value="1"/>
</dbReference>
<dbReference type="Proteomes" id="UP000264294">
    <property type="component" value="Unassembled WGS sequence"/>
</dbReference>
<feature type="transmembrane region" description="Helical" evidence="1">
    <location>
        <begin position="21"/>
        <end position="37"/>
    </location>
</feature>
<dbReference type="PANTHER" id="PTHR35337:SF1">
    <property type="entry name" value="SLR1478 PROTEIN"/>
    <property type="match status" value="1"/>
</dbReference>
<reference evidence="3 5" key="2">
    <citation type="submission" date="2018-08" db="EMBL/GenBank/DDBJ databases">
        <title>Bacillus clarus sp. nov. strain PS00077A.</title>
        <authorList>
            <person name="Mendez Acevedo M."/>
            <person name="Carroll L."/>
            <person name="Mukherjee M."/>
            <person name="Wiedmann M."/>
            <person name="Kovac J."/>
        </authorList>
    </citation>
    <scope>NUCLEOTIDE SEQUENCE [LARGE SCALE GENOMIC DNA]</scope>
    <source>
        <strain evidence="3 5">PS00077A</strain>
    </source>
</reference>
<keyword evidence="1" id="KW-1133">Transmembrane helix</keyword>
<name>A0A090YTM6_9BACI</name>
<evidence type="ECO:0000313" key="5">
    <source>
        <dbReference type="Proteomes" id="UP000264294"/>
    </source>
</evidence>
<evidence type="ECO:0000313" key="3">
    <source>
        <dbReference type="EMBL" id="RFT61736.1"/>
    </source>
</evidence>
<sequence>MKKIIAHINLKYIWSNYSRKFTLIFFIFIASCIWGGIYQSHQEPLPPNPPDYNWMHYFSHNMKQSLFSIIVGFITYGIGSFILLFMNGIVIGIVLAMTIQHNMVDTIFTAFLPHAIFELPAMMLVALVPFIIWNFIKKSIRNRKIQYTLIKAEVIPSVVLIVILLFIASIMESMFAI</sequence>
<dbReference type="RefSeq" id="WP_042978975.1">
    <property type="nucleotide sequence ID" value="NZ_QVOD01000099.1"/>
</dbReference>
<gene>
    <name evidence="3" type="ORF">D0U04_29990</name>
    <name evidence="2" type="ORF">DJ93_287</name>
</gene>